<name>E2BY00_HARSA</name>
<dbReference type="GO" id="GO:0000729">
    <property type="term" value="P:DNA double-strand break processing"/>
    <property type="evidence" value="ECO:0007669"/>
    <property type="project" value="TreeGrafter"/>
</dbReference>
<feature type="non-terminal residue" evidence="2">
    <location>
        <position position="73"/>
    </location>
</feature>
<evidence type="ECO:0000259" key="1">
    <source>
        <dbReference type="Pfam" id="PF17906"/>
    </source>
</evidence>
<dbReference type="GO" id="GO:0032259">
    <property type="term" value="P:methylation"/>
    <property type="evidence" value="ECO:0007669"/>
    <property type="project" value="UniProtKB-KW"/>
</dbReference>
<keyword evidence="2" id="KW-0808">Transferase</keyword>
<dbReference type="GO" id="GO:0031297">
    <property type="term" value="P:replication fork processing"/>
    <property type="evidence" value="ECO:0007669"/>
    <property type="project" value="TreeGrafter"/>
</dbReference>
<proteinExistence type="predicted"/>
<dbReference type="GO" id="GO:0006303">
    <property type="term" value="P:double-strand break repair via nonhomologous end joining"/>
    <property type="evidence" value="ECO:0007669"/>
    <property type="project" value="TreeGrafter"/>
</dbReference>
<dbReference type="InterPro" id="IPR041426">
    <property type="entry name" value="Mos1_HTH"/>
</dbReference>
<dbReference type="GO" id="GO:0044774">
    <property type="term" value="P:mitotic DNA integrity checkpoint signaling"/>
    <property type="evidence" value="ECO:0007669"/>
    <property type="project" value="TreeGrafter"/>
</dbReference>
<dbReference type="InterPro" id="IPR052709">
    <property type="entry name" value="Transposase-MT_Hybrid"/>
</dbReference>
<dbReference type="Pfam" id="PF17906">
    <property type="entry name" value="HTH_48"/>
    <property type="match status" value="1"/>
</dbReference>
<feature type="domain" description="Mos1 transposase HTH" evidence="1">
    <location>
        <begin position="3"/>
        <end position="38"/>
    </location>
</feature>
<organism evidence="3">
    <name type="scientific">Harpegnathos saltator</name>
    <name type="common">Jerdon's jumping ant</name>
    <dbReference type="NCBI Taxonomy" id="610380"/>
    <lineage>
        <taxon>Eukaryota</taxon>
        <taxon>Metazoa</taxon>
        <taxon>Ecdysozoa</taxon>
        <taxon>Arthropoda</taxon>
        <taxon>Hexapoda</taxon>
        <taxon>Insecta</taxon>
        <taxon>Pterygota</taxon>
        <taxon>Neoptera</taxon>
        <taxon>Endopterygota</taxon>
        <taxon>Hymenoptera</taxon>
        <taxon>Apocrita</taxon>
        <taxon>Aculeata</taxon>
        <taxon>Formicoidea</taxon>
        <taxon>Formicidae</taxon>
        <taxon>Ponerinae</taxon>
        <taxon>Ponerini</taxon>
        <taxon>Harpegnathos</taxon>
    </lineage>
</organism>
<dbReference type="GO" id="GO:0035861">
    <property type="term" value="C:site of double-strand break"/>
    <property type="evidence" value="ECO:0007669"/>
    <property type="project" value="TreeGrafter"/>
</dbReference>
<dbReference type="GO" id="GO:0005634">
    <property type="term" value="C:nucleus"/>
    <property type="evidence" value="ECO:0007669"/>
    <property type="project" value="TreeGrafter"/>
</dbReference>
<dbReference type="GO" id="GO:0042800">
    <property type="term" value="F:histone H3K4 methyltransferase activity"/>
    <property type="evidence" value="ECO:0007669"/>
    <property type="project" value="TreeGrafter"/>
</dbReference>
<dbReference type="GO" id="GO:0000793">
    <property type="term" value="C:condensed chromosome"/>
    <property type="evidence" value="ECO:0007669"/>
    <property type="project" value="TreeGrafter"/>
</dbReference>
<evidence type="ECO:0000313" key="3">
    <source>
        <dbReference type="Proteomes" id="UP000008237"/>
    </source>
</evidence>
<dbReference type="Gene3D" id="1.10.10.1450">
    <property type="match status" value="1"/>
</dbReference>
<dbReference type="Proteomes" id="UP000008237">
    <property type="component" value="Unassembled WGS sequence"/>
</dbReference>
<keyword evidence="2" id="KW-0489">Methyltransferase</keyword>
<dbReference type="GO" id="GO:0003690">
    <property type="term" value="F:double-stranded DNA binding"/>
    <property type="evidence" value="ECO:0007669"/>
    <property type="project" value="TreeGrafter"/>
</dbReference>
<feature type="non-terminal residue" evidence="2">
    <location>
        <position position="1"/>
    </location>
</feature>
<dbReference type="AlphaFoldDB" id="E2BY00"/>
<evidence type="ECO:0000313" key="2">
    <source>
        <dbReference type="EMBL" id="EFN79434.1"/>
    </source>
</evidence>
<dbReference type="GO" id="GO:0003697">
    <property type="term" value="F:single-stranded DNA binding"/>
    <property type="evidence" value="ECO:0007669"/>
    <property type="project" value="TreeGrafter"/>
</dbReference>
<keyword evidence="3" id="KW-1185">Reference proteome</keyword>
<gene>
    <name evidence="2" type="ORF">EAI_10486</name>
</gene>
<sequence length="73" mass="8138">KLERKATKTAGNMKFVFGEGSISERTAQHWFQKFCNGNESLEDEKGRGHPSVIDNNDLGRTIIVGSTKAQQNE</sequence>
<accession>E2BY00</accession>
<protein>
    <submittedName>
        <fullName evidence="2">Histone-lysine N-methyltransferase SETMAR</fullName>
    </submittedName>
</protein>
<dbReference type="PANTHER" id="PTHR46060">
    <property type="entry name" value="MARINER MOS1 TRANSPOSASE-LIKE PROTEIN"/>
    <property type="match status" value="1"/>
</dbReference>
<dbReference type="EMBL" id="GL451363">
    <property type="protein sequence ID" value="EFN79434.1"/>
    <property type="molecule type" value="Genomic_DNA"/>
</dbReference>
<reference evidence="2 3" key="1">
    <citation type="journal article" date="2010" name="Science">
        <title>Genomic comparison of the ants Camponotus floridanus and Harpegnathos saltator.</title>
        <authorList>
            <person name="Bonasio R."/>
            <person name="Zhang G."/>
            <person name="Ye C."/>
            <person name="Mutti N.S."/>
            <person name="Fang X."/>
            <person name="Qin N."/>
            <person name="Donahue G."/>
            <person name="Yang P."/>
            <person name="Li Q."/>
            <person name="Li C."/>
            <person name="Zhang P."/>
            <person name="Huang Z."/>
            <person name="Berger S.L."/>
            <person name="Reinberg D."/>
            <person name="Wang J."/>
            <person name="Liebig J."/>
        </authorList>
    </citation>
    <scope>NUCLEOTIDE SEQUENCE [LARGE SCALE GENOMIC DNA]</scope>
    <source>
        <strain evidence="2 3">R22 G/1</strain>
    </source>
</reference>
<dbReference type="GO" id="GO:0000014">
    <property type="term" value="F:single-stranded DNA endodeoxyribonuclease activity"/>
    <property type="evidence" value="ECO:0007669"/>
    <property type="project" value="TreeGrafter"/>
</dbReference>
<dbReference type="InParanoid" id="E2BY00"/>
<dbReference type="PANTHER" id="PTHR46060:SF2">
    <property type="entry name" value="HISTONE-LYSINE N-METHYLTRANSFERASE SETMAR"/>
    <property type="match status" value="1"/>
</dbReference>
<dbReference type="GO" id="GO:0015074">
    <property type="term" value="P:DNA integration"/>
    <property type="evidence" value="ECO:0007669"/>
    <property type="project" value="TreeGrafter"/>
</dbReference>
<dbReference type="GO" id="GO:0046975">
    <property type="term" value="F:histone H3K36 methyltransferase activity"/>
    <property type="evidence" value="ECO:0007669"/>
    <property type="project" value="TreeGrafter"/>
</dbReference>
<dbReference type="GO" id="GO:0044547">
    <property type="term" value="F:DNA topoisomerase binding"/>
    <property type="evidence" value="ECO:0007669"/>
    <property type="project" value="TreeGrafter"/>
</dbReference>